<name>A0AAP0F0F8_9MAGN</name>
<evidence type="ECO:0000313" key="1">
    <source>
        <dbReference type="EMBL" id="KAK9103075.1"/>
    </source>
</evidence>
<evidence type="ECO:0000313" key="2">
    <source>
        <dbReference type="Proteomes" id="UP001417504"/>
    </source>
</evidence>
<gene>
    <name evidence="1" type="ORF">Sjap_020329</name>
</gene>
<accession>A0AAP0F0F8</accession>
<protein>
    <submittedName>
        <fullName evidence="1">Uncharacterized protein</fullName>
    </submittedName>
</protein>
<sequence>MGIFMAAASTVREVELREKYMQGNQNFLCLIPIKASTPMASKHAKEAAAT</sequence>
<comment type="caution">
    <text evidence="1">The sequence shown here is derived from an EMBL/GenBank/DDBJ whole genome shotgun (WGS) entry which is preliminary data.</text>
</comment>
<reference evidence="1 2" key="1">
    <citation type="submission" date="2024-01" db="EMBL/GenBank/DDBJ databases">
        <title>Genome assemblies of Stephania.</title>
        <authorList>
            <person name="Yang L."/>
        </authorList>
    </citation>
    <scope>NUCLEOTIDE SEQUENCE [LARGE SCALE GENOMIC DNA]</scope>
    <source>
        <strain evidence="1">QJT</strain>
        <tissue evidence="1">Leaf</tissue>
    </source>
</reference>
<organism evidence="1 2">
    <name type="scientific">Stephania japonica</name>
    <dbReference type="NCBI Taxonomy" id="461633"/>
    <lineage>
        <taxon>Eukaryota</taxon>
        <taxon>Viridiplantae</taxon>
        <taxon>Streptophyta</taxon>
        <taxon>Embryophyta</taxon>
        <taxon>Tracheophyta</taxon>
        <taxon>Spermatophyta</taxon>
        <taxon>Magnoliopsida</taxon>
        <taxon>Ranunculales</taxon>
        <taxon>Menispermaceae</taxon>
        <taxon>Menispermoideae</taxon>
        <taxon>Cissampelideae</taxon>
        <taxon>Stephania</taxon>
    </lineage>
</organism>
<keyword evidence="2" id="KW-1185">Reference proteome</keyword>
<dbReference type="EMBL" id="JBBNAE010000008">
    <property type="protein sequence ID" value="KAK9103075.1"/>
    <property type="molecule type" value="Genomic_DNA"/>
</dbReference>
<dbReference type="AlphaFoldDB" id="A0AAP0F0F8"/>
<proteinExistence type="predicted"/>
<dbReference type="Proteomes" id="UP001417504">
    <property type="component" value="Unassembled WGS sequence"/>
</dbReference>